<protein>
    <submittedName>
        <fullName evidence="2">Glyoxalase superfamily protein</fullName>
    </submittedName>
</protein>
<dbReference type="InterPro" id="IPR037523">
    <property type="entry name" value="VOC_core"/>
</dbReference>
<name>A0ABV4WIA2_9CYAN</name>
<reference evidence="2 3" key="1">
    <citation type="submission" date="2024-09" db="EMBL/GenBank/DDBJ databases">
        <title>Floridaenema gen nov. (Aerosakkonemataceae, Aerosakkonematales ord. nov., Cyanobacteria) from benthic tropical and subtropical fresh waters, with the description of four new species.</title>
        <authorList>
            <person name="Moretto J.A."/>
            <person name="Berthold D.E."/>
            <person name="Lefler F.W."/>
            <person name="Huang I.-S."/>
            <person name="Laughinghouse H. IV."/>
        </authorList>
    </citation>
    <scope>NUCLEOTIDE SEQUENCE [LARGE SCALE GENOMIC DNA]</scope>
    <source>
        <strain evidence="2 3">BLCC-F167</strain>
    </source>
</reference>
<dbReference type="Proteomes" id="UP001576780">
    <property type="component" value="Unassembled WGS sequence"/>
</dbReference>
<feature type="domain" description="VOC" evidence="1">
    <location>
        <begin position="9"/>
        <end position="124"/>
    </location>
</feature>
<organism evidence="2 3">
    <name type="scientific">Floridaenema evergladense BLCC-F167</name>
    <dbReference type="NCBI Taxonomy" id="3153639"/>
    <lineage>
        <taxon>Bacteria</taxon>
        <taxon>Bacillati</taxon>
        <taxon>Cyanobacteriota</taxon>
        <taxon>Cyanophyceae</taxon>
        <taxon>Oscillatoriophycideae</taxon>
        <taxon>Aerosakkonematales</taxon>
        <taxon>Aerosakkonemataceae</taxon>
        <taxon>Floridanema</taxon>
        <taxon>Floridanema evergladense</taxon>
    </lineage>
</organism>
<accession>A0ABV4WIA2</accession>
<dbReference type="InterPro" id="IPR029068">
    <property type="entry name" value="Glyas_Bleomycin-R_OHBP_Dase"/>
</dbReference>
<evidence type="ECO:0000259" key="1">
    <source>
        <dbReference type="PROSITE" id="PS51819"/>
    </source>
</evidence>
<sequence length="125" mass="14258">MNNRPQIGSISPLIPAGDDLEKAIEFYEKKLGFSTIHREGNPIRMAIVKRDNAEIFLVKSDYHDLAKEISLRLQVTGIDRLYQELLSQDSEIIHPNGKLETKPWGPKEFSVIDLVGVCLTFYEFP</sequence>
<evidence type="ECO:0000313" key="2">
    <source>
        <dbReference type="EMBL" id="MFB2834602.1"/>
    </source>
</evidence>
<dbReference type="Pfam" id="PF00903">
    <property type="entry name" value="Glyoxalase"/>
    <property type="match status" value="1"/>
</dbReference>
<dbReference type="PROSITE" id="PS51819">
    <property type="entry name" value="VOC"/>
    <property type="match status" value="1"/>
</dbReference>
<dbReference type="Gene3D" id="3.10.180.10">
    <property type="entry name" value="2,3-Dihydroxybiphenyl 1,2-Dioxygenase, domain 1"/>
    <property type="match status" value="1"/>
</dbReference>
<dbReference type="RefSeq" id="WP_413277037.1">
    <property type="nucleotide sequence ID" value="NZ_JBHFNT010000072.1"/>
</dbReference>
<dbReference type="SUPFAM" id="SSF54593">
    <property type="entry name" value="Glyoxalase/Bleomycin resistance protein/Dihydroxybiphenyl dioxygenase"/>
    <property type="match status" value="1"/>
</dbReference>
<gene>
    <name evidence="2" type="ORF">ACE1CA_08715</name>
</gene>
<keyword evidence="3" id="KW-1185">Reference proteome</keyword>
<dbReference type="EMBL" id="JBHFNT010000072">
    <property type="protein sequence ID" value="MFB2834602.1"/>
    <property type="molecule type" value="Genomic_DNA"/>
</dbReference>
<comment type="caution">
    <text evidence="2">The sequence shown here is derived from an EMBL/GenBank/DDBJ whole genome shotgun (WGS) entry which is preliminary data.</text>
</comment>
<proteinExistence type="predicted"/>
<dbReference type="InterPro" id="IPR004360">
    <property type="entry name" value="Glyas_Fos-R_dOase_dom"/>
</dbReference>
<evidence type="ECO:0000313" key="3">
    <source>
        <dbReference type="Proteomes" id="UP001576780"/>
    </source>
</evidence>